<dbReference type="AlphaFoldDB" id="A0A169YEB8"/>
<name>A0A169YEB8_CORFA</name>
<reference evidence="1 2" key="1">
    <citation type="journal article" date="2016" name="Genome Biol. Evol.">
        <title>Divergent and convergent evolution of fungal pathogenicity.</title>
        <authorList>
            <person name="Shang Y."/>
            <person name="Xiao G."/>
            <person name="Zheng P."/>
            <person name="Cen K."/>
            <person name="Zhan S."/>
            <person name="Wang C."/>
        </authorList>
    </citation>
    <scope>NUCLEOTIDE SEQUENCE [LARGE SCALE GENOMIC DNA]</scope>
    <source>
        <strain evidence="1 2">ARSEF 2679</strain>
    </source>
</reference>
<protein>
    <submittedName>
        <fullName evidence="1">Uncharacterized protein</fullName>
    </submittedName>
</protein>
<dbReference type="RefSeq" id="XP_018699352.1">
    <property type="nucleotide sequence ID" value="XM_018853459.1"/>
</dbReference>
<proteinExistence type="predicted"/>
<evidence type="ECO:0000313" key="2">
    <source>
        <dbReference type="Proteomes" id="UP000076744"/>
    </source>
</evidence>
<dbReference type="EMBL" id="AZHB01000086">
    <property type="protein sequence ID" value="OAA39186.1"/>
    <property type="molecule type" value="Genomic_DNA"/>
</dbReference>
<gene>
    <name evidence="1" type="ORF">ISF_09859</name>
</gene>
<dbReference type="Proteomes" id="UP000076744">
    <property type="component" value="Unassembled WGS sequence"/>
</dbReference>
<dbReference type="GeneID" id="30026151"/>
<evidence type="ECO:0000313" key="1">
    <source>
        <dbReference type="EMBL" id="OAA39186.1"/>
    </source>
</evidence>
<organism evidence="1 2">
    <name type="scientific">Cordyceps fumosorosea (strain ARSEF 2679)</name>
    <name type="common">Isaria fumosorosea</name>
    <dbReference type="NCBI Taxonomy" id="1081104"/>
    <lineage>
        <taxon>Eukaryota</taxon>
        <taxon>Fungi</taxon>
        <taxon>Dikarya</taxon>
        <taxon>Ascomycota</taxon>
        <taxon>Pezizomycotina</taxon>
        <taxon>Sordariomycetes</taxon>
        <taxon>Hypocreomycetidae</taxon>
        <taxon>Hypocreales</taxon>
        <taxon>Cordycipitaceae</taxon>
        <taxon>Cordyceps</taxon>
    </lineage>
</organism>
<sequence>MLWQHPTNYTYQTHLESGSDKKWSKAFPPIAILNVHTRTLGPNHNNAIEARIDDILLPEMEDDAVRIAQPVYPPNPRQWRLCMEEDAINWFHTEISNPVLALFTTYPNLLQASHDKPIDLEVSHNETVDIGYSVSLVGQPANRRHLVIGEFKRCLITAAQWQAGRLTGAQRNFSQELRGRSRPLTWVADFPEPCDNRYAYKYACPQILSFDGETLLMLQFRAAKVADIKDANCPVDCWVIPRANVGGTPLRYALYRFLVQGFRRCQGCTANPGLQLNDVTAHRRYFFNGVPVWKINGTETDRPWGYQRRLHCDSGAFYWADSSGNALMDDNGAIVWDTLAYWSA</sequence>
<accession>A0A169YEB8</accession>
<keyword evidence="2" id="KW-1185">Reference proteome</keyword>
<dbReference type="OrthoDB" id="5237031at2759"/>
<comment type="caution">
    <text evidence="1">The sequence shown here is derived from an EMBL/GenBank/DDBJ whole genome shotgun (WGS) entry which is preliminary data.</text>
</comment>